<dbReference type="InterPro" id="IPR037252">
    <property type="entry name" value="Mib_Herc2_sf"/>
</dbReference>
<gene>
    <name evidence="7" type="primary">LOC106178331</name>
</gene>
<dbReference type="GO" id="GO:0016567">
    <property type="term" value="P:protein ubiquitination"/>
    <property type="evidence" value="ECO:0007669"/>
    <property type="project" value="InterPro"/>
</dbReference>
<dbReference type="InterPro" id="IPR010606">
    <property type="entry name" value="Mib_Herc2"/>
</dbReference>
<dbReference type="PROSITE" id="PS50234">
    <property type="entry name" value="VWFA"/>
    <property type="match status" value="1"/>
</dbReference>
<dbReference type="Gene3D" id="2.30.30.40">
    <property type="entry name" value="SH3 Domains"/>
    <property type="match status" value="2"/>
</dbReference>
<evidence type="ECO:0000313" key="7">
    <source>
        <dbReference type="RefSeq" id="XP_013416921.1"/>
    </source>
</evidence>
<accession>A0A1S3K3T2</accession>
<dbReference type="Gene3D" id="1.10.533.10">
    <property type="entry name" value="Death Domain, Fas"/>
    <property type="match status" value="1"/>
</dbReference>
<dbReference type="GO" id="GO:0005737">
    <property type="term" value="C:cytoplasm"/>
    <property type="evidence" value="ECO:0007669"/>
    <property type="project" value="TreeGrafter"/>
</dbReference>
<evidence type="ECO:0000259" key="4">
    <source>
        <dbReference type="PROSITE" id="PS50918"/>
    </source>
</evidence>
<keyword evidence="6" id="KW-1185">Reference proteome</keyword>
<organism evidence="6 7">
    <name type="scientific">Lingula anatina</name>
    <name type="common">Brachiopod</name>
    <name type="synonym">Lingula unguis</name>
    <dbReference type="NCBI Taxonomy" id="7574"/>
    <lineage>
        <taxon>Eukaryota</taxon>
        <taxon>Metazoa</taxon>
        <taxon>Spiralia</taxon>
        <taxon>Lophotrochozoa</taxon>
        <taxon>Brachiopoda</taxon>
        <taxon>Linguliformea</taxon>
        <taxon>Lingulata</taxon>
        <taxon>Lingulida</taxon>
        <taxon>Linguloidea</taxon>
        <taxon>Lingulidae</taxon>
        <taxon>Lingula</taxon>
    </lineage>
</organism>
<dbReference type="Proteomes" id="UP000085678">
    <property type="component" value="Unplaced"/>
</dbReference>
<dbReference type="PROSITE" id="PS50209">
    <property type="entry name" value="CARD"/>
    <property type="match status" value="1"/>
</dbReference>
<feature type="domain" description="VWFA" evidence="3">
    <location>
        <begin position="300"/>
        <end position="503"/>
    </location>
</feature>
<dbReference type="CDD" id="cd01671">
    <property type="entry name" value="CARD"/>
    <property type="match status" value="1"/>
</dbReference>
<dbReference type="SUPFAM" id="SSF53300">
    <property type="entry name" value="vWA-like"/>
    <property type="match status" value="1"/>
</dbReference>
<dbReference type="GeneID" id="106178331"/>
<dbReference type="SUPFAM" id="SSF47986">
    <property type="entry name" value="DEATH domain"/>
    <property type="match status" value="1"/>
</dbReference>
<dbReference type="SUPFAM" id="SSF159034">
    <property type="entry name" value="Mib/herc2 domain-like"/>
    <property type="match status" value="2"/>
</dbReference>
<sequence length="829" mass="92654">MSRSGRRTPPLMQAQRMANANAEGDASFLAQLLAVQQSGGGAVGGVLKKINEVEEAVTILQSDMVDAKKQLLDFDQKFSEMTLSLENIKRDKDNPKLDLKMQELRQRVHGLETQLDAWGHFEDESIRSISDQLEGLGDCDINDGDRIASTEDIYTAEMGSEAKKDGTEVTGANKGEPDTEEKFSAILKRPMTEKSKKVLVDCIGLLGNHPDLNSVIGVLFENSILSSSELMRLESVQTTAEQSKILLTKILPAKAEGAFWGFRKALASLPHTEFLIGILDDKLHRGRNVVRPDGRSNGLDTVLLLDTSGSMSGEAFDQMIQAVKSILDNMEYSADIYGFTENVSLITVGGYKQSRVLVSLSCDYQRARRILETLKPEGMSPLAPAIREAQREIQRNGASLHVSGRKVAPRIYVFTDGIPSDEDEYRTSDLTEGNMAAKYKTMTAVQVYQDEDRRNKADISFVGCGSKVDMIFLESASKIGKGKYVRADDPEAVDRIGGYYRRVVWVYRFAAPFRDTSTMKQLAAQDKETFRNWLTATKSGEINQKDLSEFDVNEMYSMLVALATEKRETERYSSSDTDSDPALKVELPLGSRVRRGPDWAGQSEDADGPGTVVEHQKGRKVLVKWDYTDAIGVYRFGENNCYDVMPTDEPRILRADQLIDVGVKVVRGPDWEWGDQDGGEGNVGTVYKVEQRGAVWVQWPNGSYNMYRYGHEGLIDLTIVDVVSSDNNVQPKTLANDGGMPNTSQENGHAWWQWNRNGSWVLYPVNVNMRLEQEYQANPRSGVEVEIDSVRRYVDFQNLKDLCMDTGEEFEIQRSVFTEDEYVAALSTT</sequence>
<dbReference type="PROSITE" id="PS51416">
    <property type="entry name" value="MIB_HERC2"/>
    <property type="match status" value="1"/>
</dbReference>
<dbReference type="CDD" id="cd00198">
    <property type="entry name" value="vWFA"/>
    <property type="match status" value="1"/>
</dbReference>
<dbReference type="Gene3D" id="3.40.50.410">
    <property type="entry name" value="von Willebrand factor, type A domain"/>
    <property type="match status" value="1"/>
</dbReference>
<evidence type="ECO:0000259" key="2">
    <source>
        <dbReference type="PROSITE" id="PS50209"/>
    </source>
</evidence>
<evidence type="ECO:0000313" key="6">
    <source>
        <dbReference type="Proteomes" id="UP000085678"/>
    </source>
</evidence>
<dbReference type="STRING" id="7574.A0A1S3K3T2"/>
<proteinExistence type="predicted"/>
<dbReference type="InterPro" id="IPR037197">
    <property type="entry name" value="WWE_dom_sf"/>
</dbReference>
<dbReference type="OrthoDB" id="438049at2759"/>
<reference evidence="7" key="1">
    <citation type="journal article" date="2015" name="Nat. Commun.">
        <title>The Lingula genome provides insights into brachiopod evolution and the origin of phosphate biomineralization.</title>
        <authorList>
            <person name="Luo Y.J."/>
            <person name="Takeuchi T."/>
            <person name="Koyanagi R."/>
            <person name="Yamada L."/>
            <person name="Kanda M."/>
            <person name="Khalturina M."/>
            <person name="Fujie M."/>
            <person name="Yamasaki S.I."/>
            <person name="Endo K."/>
            <person name="Satoh N."/>
        </authorList>
    </citation>
    <scope>NUCLEOTIDE SEQUENCE</scope>
</reference>
<dbReference type="PANTHER" id="PTHR24202:SF4">
    <property type="entry name" value="E3 UBIQUITIN-PROTEIN LIGASE MIB2-RELATED"/>
    <property type="match status" value="1"/>
</dbReference>
<dbReference type="AlphaFoldDB" id="A0A1S3K3T2"/>
<dbReference type="PANTHER" id="PTHR24202">
    <property type="entry name" value="E3 UBIQUITIN-PROTEIN LIGASE MIB2"/>
    <property type="match status" value="1"/>
</dbReference>
<dbReference type="Pfam" id="PF06701">
    <property type="entry name" value="MIB_HERC2"/>
    <property type="match status" value="1"/>
</dbReference>
<dbReference type="Pfam" id="PF02825">
    <property type="entry name" value="WWE"/>
    <property type="match status" value="1"/>
</dbReference>
<feature type="domain" description="MIB/HERC2" evidence="5">
    <location>
        <begin position="649"/>
        <end position="723"/>
    </location>
</feature>
<dbReference type="PROSITE" id="PS50918">
    <property type="entry name" value="WWE"/>
    <property type="match status" value="1"/>
</dbReference>
<feature type="domain" description="WWE" evidence="4">
    <location>
        <begin position="738"/>
        <end position="814"/>
    </location>
</feature>
<dbReference type="RefSeq" id="XP_013416921.1">
    <property type="nucleotide sequence ID" value="XM_013561467.1"/>
</dbReference>
<dbReference type="GO" id="GO:0046872">
    <property type="term" value="F:metal ion binding"/>
    <property type="evidence" value="ECO:0007669"/>
    <property type="project" value="InterPro"/>
</dbReference>
<evidence type="ECO:0000259" key="5">
    <source>
        <dbReference type="PROSITE" id="PS51416"/>
    </source>
</evidence>
<dbReference type="InterPro" id="IPR001315">
    <property type="entry name" value="CARD"/>
</dbReference>
<dbReference type="InParanoid" id="A0A1S3K3T2"/>
<dbReference type="InterPro" id="IPR011029">
    <property type="entry name" value="DEATH-like_dom_sf"/>
</dbReference>
<reference evidence="7" key="2">
    <citation type="submission" date="2025-08" db="UniProtKB">
        <authorList>
            <consortium name="RefSeq"/>
        </authorList>
    </citation>
    <scope>IDENTIFICATION</scope>
</reference>
<dbReference type="GO" id="GO:0004842">
    <property type="term" value="F:ubiquitin-protein transferase activity"/>
    <property type="evidence" value="ECO:0007669"/>
    <property type="project" value="InterPro"/>
</dbReference>
<dbReference type="GO" id="GO:0042981">
    <property type="term" value="P:regulation of apoptotic process"/>
    <property type="evidence" value="ECO:0007669"/>
    <property type="project" value="InterPro"/>
</dbReference>
<protein>
    <submittedName>
        <fullName evidence="7">Uncharacterized protein LOC106178331</fullName>
    </submittedName>
</protein>
<feature type="domain" description="CARD" evidence="2">
    <location>
        <begin position="193"/>
        <end position="266"/>
    </location>
</feature>
<evidence type="ECO:0000259" key="3">
    <source>
        <dbReference type="PROSITE" id="PS50234"/>
    </source>
</evidence>
<dbReference type="InterPro" id="IPR036465">
    <property type="entry name" value="vWFA_dom_sf"/>
</dbReference>
<dbReference type="SMART" id="SM00327">
    <property type="entry name" value="VWA"/>
    <property type="match status" value="1"/>
</dbReference>
<dbReference type="Pfam" id="PF13519">
    <property type="entry name" value="VWA_2"/>
    <property type="match status" value="1"/>
</dbReference>
<dbReference type="Gene3D" id="3.30.720.50">
    <property type="match status" value="1"/>
</dbReference>
<dbReference type="InterPro" id="IPR004170">
    <property type="entry name" value="WWE_dom"/>
</dbReference>
<dbReference type="KEGG" id="lak:106178331"/>
<evidence type="ECO:0000256" key="1">
    <source>
        <dbReference type="SAM" id="MobiDB-lite"/>
    </source>
</evidence>
<feature type="region of interest" description="Disordered" evidence="1">
    <location>
        <begin position="593"/>
        <end position="612"/>
    </location>
</feature>
<name>A0A1S3K3T2_LINAN</name>
<dbReference type="SUPFAM" id="SSF117839">
    <property type="entry name" value="WWE domain"/>
    <property type="match status" value="1"/>
</dbReference>
<dbReference type="InterPro" id="IPR002035">
    <property type="entry name" value="VWF_A"/>
</dbReference>